<sequence>MSMNRKRTALLAGAVAAGVLVAGGWFGYRYLEEPLGSGEVLRGYDATSPAATAPHTENVFAGRVAAFEEQREIEGWTQDVYRVEVASVLRGTVRGTVRVTYGLDEGTAGRLEEGSTYLFATHAWADTVKDGHAQLYQGEMKPLDERQLAAWKEAVALPMAPR</sequence>
<name>A0A4Y3RLI4_9ACTN</name>
<keyword evidence="2" id="KW-1185">Reference proteome</keyword>
<dbReference type="EMBL" id="BJMN01000026">
    <property type="protein sequence ID" value="GEB58495.1"/>
    <property type="molecule type" value="Genomic_DNA"/>
</dbReference>
<evidence type="ECO:0000313" key="2">
    <source>
        <dbReference type="Proteomes" id="UP000315226"/>
    </source>
</evidence>
<dbReference type="AlphaFoldDB" id="A0A4Y3RLI4"/>
<evidence type="ECO:0000313" key="1">
    <source>
        <dbReference type="EMBL" id="GEB58495.1"/>
    </source>
</evidence>
<protein>
    <submittedName>
        <fullName evidence="1">Uncharacterized protein</fullName>
    </submittedName>
</protein>
<dbReference type="Proteomes" id="UP000315226">
    <property type="component" value="Unassembled WGS sequence"/>
</dbReference>
<gene>
    <name evidence="1" type="ORF">SGA01_41000</name>
</gene>
<comment type="caution">
    <text evidence="1">The sequence shown here is derived from an EMBL/GenBank/DDBJ whole genome shotgun (WGS) entry which is preliminary data.</text>
</comment>
<reference evidence="1 2" key="1">
    <citation type="submission" date="2019-06" db="EMBL/GenBank/DDBJ databases">
        <title>Whole genome shotgun sequence of Streptomyces gardneri NBRC 12865.</title>
        <authorList>
            <person name="Hosoyama A."/>
            <person name="Uohara A."/>
            <person name="Ohji S."/>
            <person name="Ichikawa N."/>
        </authorList>
    </citation>
    <scope>NUCLEOTIDE SEQUENCE [LARGE SCALE GENOMIC DNA]</scope>
    <source>
        <strain evidence="1 2">NBRC 12865</strain>
    </source>
</reference>
<accession>A0A4Y3RLI4</accession>
<organism evidence="1 2">
    <name type="scientific">Streptomyces gardneri</name>
    <dbReference type="NCBI Taxonomy" id="66892"/>
    <lineage>
        <taxon>Bacteria</taxon>
        <taxon>Bacillati</taxon>
        <taxon>Actinomycetota</taxon>
        <taxon>Actinomycetes</taxon>
        <taxon>Kitasatosporales</taxon>
        <taxon>Streptomycetaceae</taxon>
        <taxon>Streptomyces</taxon>
    </lineage>
</organism>
<proteinExistence type="predicted"/>